<evidence type="ECO:0000259" key="13">
    <source>
        <dbReference type="Pfam" id="PF01288"/>
    </source>
</evidence>
<dbReference type="Gene3D" id="3.30.70.560">
    <property type="entry name" value="7,8-Dihydro-6-hydroxymethylpterin-pyrophosphokinase HPPK"/>
    <property type="match status" value="1"/>
</dbReference>
<evidence type="ECO:0000256" key="10">
    <source>
        <dbReference type="ARBA" id="ARBA00029409"/>
    </source>
</evidence>
<dbReference type="GO" id="GO:0016301">
    <property type="term" value="F:kinase activity"/>
    <property type="evidence" value="ECO:0007669"/>
    <property type="project" value="UniProtKB-KW"/>
</dbReference>
<comment type="function">
    <text evidence="10">Catalyzes the transfer of pyrophosphate from adenosine triphosphate (ATP) to 6-hydroxymethyl-7,8-dihydropterin, an enzymatic step in folate biosynthesis pathway.</text>
</comment>
<proteinExistence type="inferred from homology"/>
<dbReference type="Pfam" id="PF01288">
    <property type="entry name" value="HPPK"/>
    <property type="match status" value="1"/>
</dbReference>
<evidence type="ECO:0000256" key="3">
    <source>
        <dbReference type="ARBA" id="ARBA00013253"/>
    </source>
</evidence>
<dbReference type="SUPFAM" id="SSF55083">
    <property type="entry name" value="6-hydroxymethyl-7,8-dihydropterin pyrophosphokinase, HPPK"/>
    <property type="match status" value="1"/>
</dbReference>
<sequence length="225" mass="23862">MDAETPPTSALPGKRLPPAWQVFPVSHSYQNDEAVAFVALGANLPSAHGSAADTLAAAVATLAGRNGFDLVGQSSLYESAPVPPSDQPPFRNAVIALRTGLAPDRVLAALHEVERGFGRTRAVRWEARLLDLDLIAHGHRVLPDRAQWQRLAATPDQSPAPTEAVGPCVPHPRAHLRRFVLAPLAEIAPDWRHPVWGATAEALPGFAAPDQPCRRIAATPGQGAA</sequence>
<keyword evidence="5" id="KW-0808">Transferase</keyword>
<evidence type="ECO:0000256" key="7">
    <source>
        <dbReference type="ARBA" id="ARBA00022777"/>
    </source>
</evidence>
<dbReference type="PANTHER" id="PTHR43071:SF1">
    <property type="entry name" value="2-AMINO-4-HYDROXY-6-HYDROXYMETHYLDIHYDROPTERIDINE PYROPHOSPHOKINASE"/>
    <property type="match status" value="1"/>
</dbReference>
<dbReference type="GO" id="GO:0046656">
    <property type="term" value="P:folic acid biosynthetic process"/>
    <property type="evidence" value="ECO:0007669"/>
    <property type="project" value="UniProtKB-KW"/>
</dbReference>
<dbReference type="EMBL" id="SLXO01000006">
    <property type="protein sequence ID" value="TCP33949.1"/>
    <property type="molecule type" value="Genomic_DNA"/>
</dbReference>
<comment type="pathway">
    <text evidence="1">Cofactor biosynthesis; tetrahydrofolate biosynthesis; 2-amino-4-hydroxy-6-hydroxymethyl-7,8-dihydropteridine diphosphate from 7,8-dihydroneopterin triphosphate: step 4/4.</text>
</comment>
<dbReference type="EC" id="2.7.6.3" evidence="3"/>
<dbReference type="PANTHER" id="PTHR43071">
    <property type="entry name" value="2-AMINO-4-HYDROXY-6-HYDROXYMETHYLDIHYDROPTERIDINE PYROPHOSPHOKINASE"/>
    <property type="match status" value="1"/>
</dbReference>
<dbReference type="CDD" id="cd00483">
    <property type="entry name" value="HPPK"/>
    <property type="match status" value="1"/>
</dbReference>
<evidence type="ECO:0000256" key="8">
    <source>
        <dbReference type="ARBA" id="ARBA00022840"/>
    </source>
</evidence>
<evidence type="ECO:0000313" key="14">
    <source>
        <dbReference type="EMBL" id="TCP33949.1"/>
    </source>
</evidence>
<feature type="domain" description="7,8-dihydro-6-hydroxymethylpterin-pyrophosphokinase" evidence="13">
    <location>
        <begin position="37"/>
        <end position="189"/>
    </location>
</feature>
<dbReference type="UniPathway" id="UPA00077">
    <property type="reaction ID" value="UER00155"/>
</dbReference>
<dbReference type="InterPro" id="IPR000550">
    <property type="entry name" value="Hppk"/>
</dbReference>
<keyword evidence="9" id="KW-0289">Folate biosynthesis</keyword>
<dbReference type="InParanoid" id="A0A4R2PF85"/>
<evidence type="ECO:0000256" key="12">
    <source>
        <dbReference type="ARBA" id="ARBA00033413"/>
    </source>
</evidence>
<evidence type="ECO:0000256" key="9">
    <source>
        <dbReference type="ARBA" id="ARBA00022909"/>
    </source>
</evidence>
<dbReference type="OrthoDB" id="9808041at2"/>
<dbReference type="AlphaFoldDB" id="A0A4R2PF85"/>
<dbReference type="GO" id="GO:0005524">
    <property type="term" value="F:ATP binding"/>
    <property type="evidence" value="ECO:0007669"/>
    <property type="project" value="UniProtKB-KW"/>
</dbReference>
<keyword evidence="7 14" id="KW-0418">Kinase</keyword>
<dbReference type="Proteomes" id="UP000295399">
    <property type="component" value="Unassembled WGS sequence"/>
</dbReference>
<reference evidence="14 15" key="1">
    <citation type="submission" date="2019-03" db="EMBL/GenBank/DDBJ databases">
        <title>Genomic Encyclopedia of Type Strains, Phase IV (KMG-IV): sequencing the most valuable type-strain genomes for metagenomic binning, comparative biology and taxonomic classification.</title>
        <authorList>
            <person name="Goeker M."/>
        </authorList>
    </citation>
    <scope>NUCLEOTIDE SEQUENCE [LARGE SCALE GENOMIC DNA]</scope>
    <source>
        <strain evidence="14 15">DSM 2132</strain>
    </source>
</reference>
<evidence type="ECO:0000256" key="1">
    <source>
        <dbReference type="ARBA" id="ARBA00005051"/>
    </source>
</evidence>
<evidence type="ECO:0000256" key="11">
    <source>
        <dbReference type="ARBA" id="ARBA00029766"/>
    </source>
</evidence>
<accession>A0A4R2PF85</accession>
<dbReference type="InterPro" id="IPR035907">
    <property type="entry name" value="Hppk_sf"/>
</dbReference>
<keyword evidence="6" id="KW-0547">Nucleotide-binding</keyword>
<dbReference type="NCBIfam" id="TIGR01498">
    <property type="entry name" value="folK"/>
    <property type="match status" value="1"/>
</dbReference>
<evidence type="ECO:0000256" key="4">
    <source>
        <dbReference type="ARBA" id="ARBA00016218"/>
    </source>
</evidence>
<evidence type="ECO:0000256" key="6">
    <source>
        <dbReference type="ARBA" id="ARBA00022741"/>
    </source>
</evidence>
<protein>
    <recommendedName>
        <fullName evidence="4">2-amino-4-hydroxy-6-hydroxymethyldihydropteridine pyrophosphokinase</fullName>
        <ecNumber evidence="3">2.7.6.3</ecNumber>
    </recommendedName>
    <alternativeName>
        <fullName evidence="11">6-hydroxymethyl-7,8-dihydropterin pyrophosphokinase</fullName>
    </alternativeName>
    <alternativeName>
        <fullName evidence="12">7,8-dihydro-6-hydroxymethylpterin-pyrophosphokinase</fullName>
    </alternativeName>
</protein>
<comment type="similarity">
    <text evidence="2">Belongs to the HPPK family.</text>
</comment>
<keyword evidence="15" id="KW-1185">Reference proteome</keyword>
<evidence type="ECO:0000313" key="15">
    <source>
        <dbReference type="Proteomes" id="UP000295399"/>
    </source>
</evidence>
<dbReference type="GO" id="GO:0003848">
    <property type="term" value="F:2-amino-4-hydroxy-6-hydroxymethyldihydropteridine diphosphokinase activity"/>
    <property type="evidence" value="ECO:0007669"/>
    <property type="project" value="UniProtKB-EC"/>
</dbReference>
<dbReference type="FunCoup" id="A0A4R2PF85">
    <property type="interactions" value="433"/>
</dbReference>
<gene>
    <name evidence="14" type="ORF">EV659_106107</name>
</gene>
<dbReference type="GO" id="GO:0046654">
    <property type="term" value="P:tetrahydrofolate biosynthetic process"/>
    <property type="evidence" value="ECO:0007669"/>
    <property type="project" value="UniProtKB-UniPathway"/>
</dbReference>
<evidence type="ECO:0000256" key="2">
    <source>
        <dbReference type="ARBA" id="ARBA00005810"/>
    </source>
</evidence>
<organism evidence="14 15">
    <name type="scientific">Rhodothalassium salexigens DSM 2132</name>
    <dbReference type="NCBI Taxonomy" id="1188247"/>
    <lineage>
        <taxon>Bacteria</taxon>
        <taxon>Pseudomonadati</taxon>
        <taxon>Pseudomonadota</taxon>
        <taxon>Alphaproteobacteria</taxon>
        <taxon>Rhodothalassiales</taxon>
        <taxon>Rhodothalassiaceae</taxon>
        <taxon>Rhodothalassium</taxon>
    </lineage>
</organism>
<keyword evidence="8" id="KW-0067">ATP-binding</keyword>
<name>A0A4R2PF85_RHOSA</name>
<comment type="caution">
    <text evidence="14">The sequence shown here is derived from an EMBL/GenBank/DDBJ whole genome shotgun (WGS) entry which is preliminary data.</text>
</comment>
<evidence type="ECO:0000256" key="5">
    <source>
        <dbReference type="ARBA" id="ARBA00022679"/>
    </source>
</evidence>